<gene>
    <name evidence="2" type="ORF">TWF481_010972</name>
</gene>
<proteinExistence type="predicted"/>
<keyword evidence="1" id="KW-1133">Transmembrane helix</keyword>
<dbReference type="EMBL" id="JAVHJL010000008">
    <property type="protein sequence ID" value="KAK6498381.1"/>
    <property type="molecule type" value="Genomic_DNA"/>
</dbReference>
<dbReference type="AlphaFoldDB" id="A0AAV9VZW4"/>
<sequence>MTKISPVAWAGATVCSVAAFLTIYCVLFTERSADLFGTVVRDPLSGAEGIQFITPNRSESQSQDCRSSEYKYQYTELTDEELEAEEDKPLILYAYHETPNARENALFFLRHGLHAQADFIFILNGETNLNESIPDEPNIKVIQRENTCFDLGAHAEVLTKDDDELIKKYSRFILMNASIRGPFLPTWSRDCWSDALLAKITETNKLVGMTYNCHPSRHIQSMILGTDRTGLLALLPKINNCFPTLESAVDAEVGSTGAVAEKGYNVTALMTAFSSYSTYSTTCDHGDILYEGSYYGMTLHPYEAMFQKANRNNAPETLKLLTEWHDGSGYESWGVCKRAANVRKAVRAMRRRGYDIDFGV</sequence>
<accession>A0AAV9VZW4</accession>
<keyword evidence="1" id="KW-0812">Transmembrane</keyword>
<dbReference type="Proteomes" id="UP001370758">
    <property type="component" value="Unassembled WGS sequence"/>
</dbReference>
<feature type="transmembrane region" description="Helical" evidence="1">
    <location>
        <begin position="6"/>
        <end position="27"/>
    </location>
</feature>
<keyword evidence="1" id="KW-0472">Membrane</keyword>
<evidence type="ECO:0000256" key="1">
    <source>
        <dbReference type="SAM" id="Phobius"/>
    </source>
</evidence>
<comment type="caution">
    <text evidence="2">The sequence shown here is derived from an EMBL/GenBank/DDBJ whole genome shotgun (WGS) entry which is preliminary data.</text>
</comment>
<evidence type="ECO:0000313" key="3">
    <source>
        <dbReference type="Proteomes" id="UP001370758"/>
    </source>
</evidence>
<organism evidence="2 3">
    <name type="scientific">Arthrobotrys musiformis</name>
    <dbReference type="NCBI Taxonomy" id="47236"/>
    <lineage>
        <taxon>Eukaryota</taxon>
        <taxon>Fungi</taxon>
        <taxon>Dikarya</taxon>
        <taxon>Ascomycota</taxon>
        <taxon>Pezizomycotina</taxon>
        <taxon>Orbiliomycetes</taxon>
        <taxon>Orbiliales</taxon>
        <taxon>Orbiliaceae</taxon>
        <taxon>Arthrobotrys</taxon>
    </lineage>
</organism>
<protein>
    <submittedName>
        <fullName evidence="2">Uncharacterized protein</fullName>
    </submittedName>
</protein>
<reference evidence="2 3" key="1">
    <citation type="submission" date="2023-08" db="EMBL/GenBank/DDBJ databases">
        <authorList>
            <person name="Palmer J.M."/>
        </authorList>
    </citation>
    <scope>NUCLEOTIDE SEQUENCE [LARGE SCALE GENOMIC DNA]</scope>
    <source>
        <strain evidence="2 3">TWF481</strain>
    </source>
</reference>
<evidence type="ECO:0000313" key="2">
    <source>
        <dbReference type="EMBL" id="KAK6498381.1"/>
    </source>
</evidence>
<name>A0AAV9VZW4_9PEZI</name>
<keyword evidence="3" id="KW-1185">Reference proteome</keyword>